<sequence>MNFRSNSYTISLNPIAHPFKFYSSSRKRNVVDGGSIAPSPVSSNRRNNFRDSRDIVITSEEFRKSECGFLEKVVSGASLIHREYPILCSGGHCTHLCSSPTELNKNYPHLDPMVQRGPTPHSVESTLSCTPSSAPGSDHSQGVNLLVAHEVLASVPGHVGAIHHHLRRQTALRVTVSPSERKTN</sequence>
<keyword evidence="3" id="KW-1185">Reference proteome</keyword>
<comment type="caution">
    <text evidence="2">The sequence shown here is derived from an EMBL/GenBank/DDBJ whole genome shotgun (WGS) entry which is preliminary data.</text>
</comment>
<evidence type="ECO:0000256" key="1">
    <source>
        <dbReference type="SAM" id="MobiDB-lite"/>
    </source>
</evidence>
<feature type="non-terminal residue" evidence="2">
    <location>
        <position position="184"/>
    </location>
</feature>
<protein>
    <submittedName>
        <fullName evidence="2">Uncharacterized protein</fullName>
    </submittedName>
</protein>
<evidence type="ECO:0000313" key="2">
    <source>
        <dbReference type="EMBL" id="GIY32863.1"/>
    </source>
</evidence>
<dbReference type="AlphaFoldDB" id="A0AAV4SES9"/>
<gene>
    <name evidence="2" type="ORF">CEXT_190501</name>
</gene>
<dbReference type="EMBL" id="BPLR01009557">
    <property type="protein sequence ID" value="GIY32863.1"/>
    <property type="molecule type" value="Genomic_DNA"/>
</dbReference>
<proteinExistence type="predicted"/>
<feature type="compositionally biased region" description="Polar residues" evidence="1">
    <location>
        <begin position="122"/>
        <end position="140"/>
    </location>
</feature>
<accession>A0AAV4SES9</accession>
<evidence type="ECO:0000313" key="3">
    <source>
        <dbReference type="Proteomes" id="UP001054945"/>
    </source>
</evidence>
<reference evidence="2 3" key="1">
    <citation type="submission" date="2021-06" db="EMBL/GenBank/DDBJ databases">
        <title>Caerostris extrusa draft genome.</title>
        <authorList>
            <person name="Kono N."/>
            <person name="Arakawa K."/>
        </authorList>
    </citation>
    <scope>NUCLEOTIDE SEQUENCE [LARGE SCALE GENOMIC DNA]</scope>
</reference>
<feature type="region of interest" description="Disordered" evidence="1">
    <location>
        <begin position="116"/>
        <end position="140"/>
    </location>
</feature>
<organism evidence="2 3">
    <name type="scientific">Caerostris extrusa</name>
    <name type="common">Bark spider</name>
    <name type="synonym">Caerostris bankana</name>
    <dbReference type="NCBI Taxonomy" id="172846"/>
    <lineage>
        <taxon>Eukaryota</taxon>
        <taxon>Metazoa</taxon>
        <taxon>Ecdysozoa</taxon>
        <taxon>Arthropoda</taxon>
        <taxon>Chelicerata</taxon>
        <taxon>Arachnida</taxon>
        <taxon>Araneae</taxon>
        <taxon>Araneomorphae</taxon>
        <taxon>Entelegynae</taxon>
        <taxon>Araneoidea</taxon>
        <taxon>Araneidae</taxon>
        <taxon>Caerostris</taxon>
    </lineage>
</organism>
<name>A0AAV4SES9_CAEEX</name>
<dbReference type="Proteomes" id="UP001054945">
    <property type="component" value="Unassembled WGS sequence"/>
</dbReference>